<sequence length="280" mass="32383">MNINSLCYLVLAILSIILLIYVCFKKGTRRSLLLFIAMVGFGYVIEAVIYNFLGSYQYHPKLLKHDRIYDSNMGAIASNALALPVTATFLATFHKNWLWIASFIGIFAGIEWLFLKLDIYTHNWWKIGYTSLGLPFYYIFAKILHKKIGPPIKGLIHSFCLFLMVGSFTGSFHILPIMLFSNRYYELGLFENRAKDTTAFGAIFYLCASLFYVAIAKIHYIPRWLKYVVTPLCMFTITILLRKSGILHSLVWWDTWYYIFLALFALLFTETISKRLAKGT</sequence>
<feature type="transmembrane region" description="Helical" evidence="1">
    <location>
        <begin position="127"/>
        <end position="144"/>
    </location>
</feature>
<proteinExistence type="predicted"/>
<feature type="transmembrane region" description="Helical" evidence="1">
    <location>
        <begin position="199"/>
        <end position="217"/>
    </location>
</feature>
<evidence type="ECO:0000313" key="2">
    <source>
        <dbReference type="EMBL" id="QIZ06288.1"/>
    </source>
</evidence>
<dbReference type="AlphaFoldDB" id="A0A6H1NYF4"/>
<evidence type="ECO:0000313" key="3">
    <source>
        <dbReference type="Proteomes" id="UP000501868"/>
    </source>
</evidence>
<dbReference type="Proteomes" id="UP000501868">
    <property type="component" value="Chromosome"/>
</dbReference>
<feature type="transmembrane region" description="Helical" evidence="1">
    <location>
        <begin position="255"/>
        <end position="273"/>
    </location>
</feature>
<protein>
    <submittedName>
        <fullName evidence="2">Uncharacterized protein</fullName>
    </submittedName>
</protein>
<feature type="transmembrane region" description="Helical" evidence="1">
    <location>
        <begin position="156"/>
        <end position="179"/>
    </location>
</feature>
<feature type="transmembrane region" description="Helical" evidence="1">
    <location>
        <begin position="224"/>
        <end position="243"/>
    </location>
</feature>
<keyword evidence="1" id="KW-0812">Transmembrane</keyword>
<feature type="transmembrane region" description="Helical" evidence="1">
    <location>
        <begin position="6"/>
        <end position="24"/>
    </location>
</feature>
<accession>A0A6H1NYF4</accession>
<dbReference type="EMBL" id="CP051128">
    <property type="protein sequence ID" value="QIZ06288.1"/>
    <property type="molecule type" value="Genomic_DNA"/>
</dbReference>
<gene>
    <name evidence="2" type="ORF">HFZ78_05755</name>
</gene>
<keyword evidence="1" id="KW-1133">Transmembrane helix</keyword>
<name>A0A6H1NYF4_PRIMG</name>
<evidence type="ECO:0000256" key="1">
    <source>
        <dbReference type="SAM" id="Phobius"/>
    </source>
</evidence>
<feature type="transmembrane region" description="Helical" evidence="1">
    <location>
        <begin position="73"/>
        <end position="90"/>
    </location>
</feature>
<reference evidence="2 3" key="2">
    <citation type="submission" date="2020-04" db="EMBL/GenBank/DDBJ databases">
        <authorList>
            <person name="Fomenkov A."/>
            <person name="Anton B.P."/>
            <person name="Roberts R.J."/>
        </authorList>
    </citation>
    <scope>NUCLEOTIDE SEQUENCE [LARGE SCALE GENOMIC DNA]</scope>
    <source>
        <strain evidence="2 3">S2</strain>
    </source>
</reference>
<keyword evidence="1" id="KW-0472">Membrane</keyword>
<organism evidence="2 3">
    <name type="scientific">Priestia megaterium</name>
    <name type="common">Bacillus megaterium</name>
    <dbReference type="NCBI Taxonomy" id="1404"/>
    <lineage>
        <taxon>Bacteria</taxon>
        <taxon>Bacillati</taxon>
        <taxon>Bacillota</taxon>
        <taxon>Bacilli</taxon>
        <taxon>Bacillales</taxon>
        <taxon>Bacillaceae</taxon>
        <taxon>Priestia</taxon>
    </lineage>
</organism>
<feature type="transmembrane region" description="Helical" evidence="1">
    <location>
        <begin position="97"/>
        <end position="115"/>
    </location>
</feature>
<reference evidence="2 3" key="1">
    <citation type="submission" date="2020-04" db="EMBL/GenBank/DDBJ databases">
        <title>Genome-Wide Identification of 5-Methylcytosine Sites in Bacterial Genomes By High-Throughput Sequencing of MspJI Restriction Fragments.</title>
        <authorList>
            <person name="Wu V."/>
        </authorList>
    </citation>
    <scope>NUCLEOTIDE SEQUENCE [LARGE SCALE GENOMIC DNA]</scope>
    <source>
        <strain evidence="2 3">S2</strain>
    </source>
</reference>
<feature type="transmembrane region" description="Helical" evidence="1">
    <location>
        <begin position="31"/>
        <end position="53"/>
    </location>
</feature>